<dbReference type="Proteomes" id="UP000301870">
    <property type="component" value="Chromosome 5"/>
</dbReference>
<dbReference type="RefSeq" id="XP_022837334.1">
    <property type="nucleotide sequence ID" value="XM_022981566.1"/>
</dbReference>
<dbReference type="GO" id="GO:0000712">
    <property type="term" value="P:resolution of meiotic recombination intermediates"/>
    <property type="evidence" value="ECO:0007669"/>
    <property type="project" value="TreeGrafter"/>
</dbReference>
<evidence type="ECO:0000256" key="8">
    <source>
        <dbReference type="SAM" id="Coils"/>
    </source>
</evidence>
<dbReference type="PANTHER" id="PTHR21541:SF3">
    <property type="entry name" value="STRUCTURE-SPECIFIC ENDONUCLEASE SUBUNIT SLX4"/>
    <property type="match status" value="1"/>
</dbReference>
<evidence type="ECO:0000256" key="1">
    <source>
        <dbReference type="ARBA" id="ARBA00004123"/>
    </source>
</evidence>
<dbReference type="PANTHER" id="PTHR21541">
    <property type="entry name" value="BTB POZ DOMAIN CONTAINING 12"/>
    <property type="match status" value="1"/>
</dbReference>
<dbReference type="Pfam" id="PF09494">
    <property type="entry name" value="Slx4"/>
    <property type="match status" value="1"/>
</dbReference>
<evidence type="ECO:0000313" key="11">
    <source>
        <dbReference type="RefSeq" id="XP_022837334.1"/>
    </source>
</evidence>
<feature type="region of interest" description="Disordered" evidence="9">
    <location>
        <begin position="970"/>
        <end position="1028"/>
    </location>
</feature>
<name>A0A9J7EWA3_SPOLT</name>
<keyword evidence="5" id="KW-0234">DNA repair</keyword>
<dbReference type="AlphaFoldDB" id="A0A9J7EWA3"/>
<evidence type="ECO:0000256" key="5">
    <source>
        <dbReference type="ARBA" id="ARBA00023204"/>
    </source>
</evidence>
<proteinExistence type="inferred from homology"/>
<keyword evidence="6" id="KW-0539">Nucleus</keyword>
<dbReference type="InterPro" id="IPR018574">
    <property type="entry name" value="Structure-sp_endonuc_su_Slx4"/>
</dbReference>
<feature type="region of interest" description="Disordered" evidence="9">
    <location>
        <begin position="505"/>
        <end position="530"/>
    </location>
</feature>
<evidence type="ECO:0000256" key="4">
    <source>
        <dbReference type="ARBA" id="ARBA00023172"/>
    </source>
</evidence>
<feature type="compositionally biased region" description="Basic and acidic residues" evidence="9">
    <location>
        <begin position="564"/>
        <end position="580"/>
    </location>
</feature>
<feature type="compositionally biased region" description="Basic residues" evidence="9">
    <location>
        <begin position="45"/>
        <end position="55"/>
    </location>
</feature>
<feature type="compositionally biased region" description="Polar residues" evidence="9">
    <location>
        <begin position="582"/>
        <end position="593"/>
    </location>
</feature>
<gene>
    <name evidence="11" type="primary">LOC111364635</name>
</gene>
<keyword evidence="4" id="KW-0233">DNA recombination</keyword>
<evidence type="ECO:0000313" key="10">
    <source>
        <dbReference type="Proteomes" id="UP000301870"/>
    </source>
</evidence>
<keyword evidence="8" id="KW-0175">Coiled coil</keyword>
<feature type="compositionally biased region" description="Polar residues" evidence="9">
    <location>
        <begin position="1015"/>
        <end position="1024"/>
    </location>
</feature>
<feature type="compositionally biased region" description="Polar residues" evidence="9">
    <location>
        <begin position="766"/>
        <end position="778"/>
    </location>
</feature>
<feature type="region of interest" description="Disordered" evidence="9">
    <location>
        <begin position="645"/>
        <end position="664"/>
    </location>
</feature>
<dbReference type="CDD" id="cd22999">
    <property type="entry name" value="SAP_SLX4"/>
    <property type="match status" value="1"/>
</dbReference>
<dbReference type="KEGG" id="sliu:111364635"/>
<feature type="compositionally biased region" description="Polar residues" evidence="9">
    <location>
        <begin position="707"/>
        <end position="717"/>
    </location>
</feature>
<keyword evidence="11" id="KW-0540">Nuclease</keyword>
<comment type="subcellular location">
    <subcellularLocation>
        <location evidence="1">Nucleus</location>
    </subcellularLocation>
</comment>
<feature type="region of interest" description="Disordered" evidence="9">
    <location>
        <begin position="30"/>
        <end position="55"/>
    </location>
</feature>
<keyword evidence="11" id="KW-0255">Endonuclease</keyword>
<sequence length="1153" mass="130518">MSIDNNSKCVRGKYFVAKPDMDESLTDFQEAKQSCKGPKPVTKATKPKTRKVTKHIKGQKDIRTALKGKKNELEAYTKEFDNVCKKSGLDVDSEQLQLAIALSKSLQTESNENESTPTLSSQQRVAKIRKTLQEYGFKVPEAKITAVKKTKKLRKQYKLLTTSEEEKHKIITSKYSQVLFENLKKSYTEQNIQNLEARVFYLASNTLYECMKDDCIFYVDDLVEKSTTNGALLRDWSEIPGRPQSPKLEEPITMDFKDIDCSQDELDVILSGSIKSVKDVLDKYKELKKDVPSIVIDDEDKVINKMESSIISIDDNHEVEAINKSPFEKAFGMQSPIKKVCPKTPVKRLFVDESCVNDVIEIISPIKEKVESKNAGDVDTENKLKITEQYRSVSPDIFDDELSSIIDVSKPTNILSQEHKTKVFSQDNFMDLTQCANVNILSQNSEKAVLLSQDVTKRRSNDFMEITECIVGSSQPIREEFKEIDLTQSPEANKTIREGNHSINLDKINISNDTEQETRDSVSQNVTDEQNVTVVPNDRNNYINKYNNLDIEEDNVDLTQSSNEDDKSMEVIDDNKDKNGGETVNLTQSSNSDNLDELPSVNFGDAHAQTSLDDTIIVEYISNNKVKESMLFENRAESPVFDLTQGQETKNDSSPILPKYNEPSTSFYEDFVHDHSEPDISKEVERNIEQEGVNSSVSKEQTDDIDLTQSSGTSEEISNPIEKQESIPNNSSLGKNGDISIDYDEIINEDNNYNTESFKGIEKDGSMTQKTDPSTSKDVNPIEIVDDNDEELNSSQNSEVFHISDKELDYSLHKSRYELPRDNFDFGGISVLDNITRLDGTRNSSEVGQRVSIINENAIDSLPDINFGNENEVGIDKSEVHVNMDISSEEFQDVLANTNGVINVKTPNKSEYVIKTCDVTPMSDYASMSTPERNKELDKYGLKPFKRKRAIKILTHLYNQMHPTVQQLVDEDQPSCKKPRLTLTQDSSPKKLAKSPSKSTQIRPKSSPLKIQNGLAHSSHTNSSELERERCILSPPTSKDEKSSEACAYEVSSELAIVKATDCSPDDWVFQKREKAKVHSCRVPLHIAFHNYVLSRRSLREAILKYEPVNIDVIHKDLVGYGHRYDPKELLKFLDKRCITVKTTDNNARNDRR</sequence>
<dbReference type="CTD" id="38809"/>
<dbReference type="GeneID" id="111364635"/>
<feature type="region of interest" description="Disordered" evidence="9">
    <location>
        <begin position="553"/>
        <end position="595"/>
    </location>
</feature>
<evidence type="ECO:0000256" key="6">
    <source>
        <dbReference type="ARBA" id="ARBA00023242"/>
    </source>
</evidence>
<keyword evidence="3" id="KW-0227">DNA damage</keyword>
<feature type="coiled-coil region" evidence="8">
    <location>
        <begin position="59"/>
        <end position="86"/>
    </location>
</feature>
<evidence type="ECO:0000256" key="7">
    <source>
        <dbReference type="ARBA" id="ARBA00029496"/>
    </source>
</evidence>
<feature type="region of interest" description="Disordered" evidence="9">
    <location>
        <begin position="758"/>
        <end position="781"/>
    </location>
</feature>
<evidence type="ECO:0000256" key="2">
    <source>
        <dbReference type="ARBA" id="ARBA00006661"/>
    </source>
</evidence>
<accession>A0A9J7EWA3</accession>
<dbReference type="GO" id="GO:0006281">
    <property type="term" value="P:DNA repair"/>
    <property type="evidence" value="ECO:0007669"/>
    <property type="project" value="UniProtKB-KW"/>
</dbReference>
<keyword evidence="10" id="KW-1185">Reference proteome</keyword>
<feature type="compositionally biased region" description="Polar residues" evidence="9">
    <location>
        <begin position="645"/>
        <end position="654"/>
    </location>
</feature>
<evidence type="ECO:0000256" key="9">
    <source>
        <dbReference type="SAM" id="MobiDB-lite"/>
    </source>
</evidence>
<reference evidence="11" key="1">
    <citation type="submission" date="2025-08" db="UniProtKB">
        <authorList>
            <consortium name="RefSeq"/>
        </authorList>
    </citation>
    <scope>IDENTIFICATION</scope>
    <source>
        <strain evidence="11">Ishihara</strain>
        <tissue evidence="11">Whole body</tissue>
    </source>
</reference>
<protein>
    <recommendedName>
        <fullName evidence="7">Structure-specific endonuclease subunit SLX4</fullName>
    </recommendedName>
</protein>
<evidence type="ECO:0000256" key="3">
    <source>
        <dbReference type="ARBA" id="ARBA00022763"/>
    </source>
</evidence>
<dbReference type="GO" id="GO:0006260">
    <property type="term" value="P:DNA replication"/>
    <property type="evidence" value="ECO:0007669"/>
    <property type="project" value="InterPro"/>
</dbReference>
<keyword evidence="11" id="KW-0378">Hydrolase</keyword>
<comment type="similarity">
    <text evidence="2">Belongs to the SLX4 family.</text>
</comment>
<dbReference type="GO" id="GO:0033557">
    <property type="term" value="C:Slx1-Slx4 complex"/>
    <property type="evidence" value="ECO:0007669"/>
    <property type="project" value="InterPro"/>
</dbReference>
<feature type="region of interest" description="Disordered" evidence="9">
    <location>
        <begin position="690"/>
        <end position="736"/>
    </location>
</feature>
<dbReference type="GO" id="GO:0004519">
    <property type="term" value="F:endonuclease activity"/>
    <property type="evidence" value="ECO:0007669"/>
    <property type="project" value="UniProtKB-KW"/>
</dbReference>
<dbReference type="OrthoDB" id="5576441at2759"/>
<feature type="compositionally biased region" description="Polar residues" evidence="9">
    <location>
        <begin position="521"/>
        <end position="530"/>
    </location>
</feature>
<organism evidence="10 11">
    <name type="scientific">Spodoptera litura</name>
    <name type="common">Asian cotton leafworm</name>
    <dbReference type="NCBI Taxonomy" id="69820"/>
    <lineage>
        <taxon>Eukaryota</taxon>
        <taxon>Metazoa</taxon>
        <taxon>Ecdysozoa</taxon>
        <taxon>Arthropoda</taxon>
        <taxon>Hexapoda</taxon>
        <taxon>Insecta</taxon>
        <taxon>Pterygota</taxon>
        <taxon>Neoptera</taxon>
        <taxon>Endopterygota</taxon>
        <taxon>Lepidoptera</taxon>
        <taxon>Glossata</taxon>
        <taxon>Ditrysia</taxon>
        <taxon>Noctuoidea</taxon>
        <taxon>Noctuidae</taxon>
        <taxon>Amphipyrinae</taxon>
        <taxon>Spodoptera</taxon>
    </lineage>
</organism>